<keyword evidence="2" id="KW-1185">Reference proteome</keyword>
<reference evidence="1" key="1">
    <citation type="journal article" date="2014" name="Int. J. Syst. Evol. Microbiol.">
        <title>Complete genome sequence of Corynebacterium casei LMG S-19264T (=DSM 44701T), isolated from a smear-ripened cheese.</title>
        <authorList>
            <consortium name="US DOE Joint Genome Institute (JGI-PGF)"/>
            <person name="Walter F."/>
            <person name="Albersmeier A."/>
            <person name="Kalinowski J."/>
            <person name="Ruckert C."/>
        </authorList>
    </citation>
    <scope>NUCLEOTIDE SEQUENCE</scope>
    <source>
        <strain evidence="1">JCM 3172</strain>
    </source>
</reference>
<protein>
    <submittedName>
        <fullName evidence="1">Uncharacterized protein</fullName>
    </submittedName>
</protein>
<proteinExistence type="predicted"/>
<comment type="caution">
    <text evidence="1">The sequence shown here is derived from an EMBL/GenBank/DDBJ whole genome shotgun (WGS) entry which is preliminary data.</text>
</comment>
<dbReference type="Proteomes" id="UP000619486">
    <property type="component" value="Unassembled WGS sequence"/>
</dbReference>
<reference evidence="1" key="2">
    <citation type="submission" date="2020-09" db="EMBL/GenBank/DDBJ databases">
        <authorList>
            <person name="Sun Q."/>
            <person name="Ohkuma M."/>
        </authorList>
    </citation>
    <scope>NUCLEOTIDE SEQUENCE</scope>
    <source>
        <strain evidence="1">JCM 3172</strain>
    </source>
</reference>
<sequence>MLVRKFAAAYLLEKLVVDEGAVRLGSGEPIGYRSNDFDCHDVRPFSRSARTVRDSNKVPCTEDQYQGAG</sequence>
<evidence type="ECO:0000313" key="2">
    <source>
        <dbReference type="Proteomes" id="UP000619486"/>
    </source>
</evidence>
<evidence type="ECO:0000313" key="1">
    <source>
        <dbReference type="EMBL" id="GGT19782.1"/>
    </source>
</evidence>
<dbReference type="AlphaFoldDB" id="A0A918LLS1"/>
<name>A0A918LLS1_9ACTN</name>
<gene>
    <name evidence="1" type="ORF">GCM10014713_11020</name>
</gene>
<accession>A0A918LLS1</accession>
<organism evidence="1 2">
    <name type="scientific">Streptomyces purpureus</name>
    <dbReference type="NCBI Taxonomy" id="1951"/>
    <lineage>
        <taxon>Bacteria</taxon>
        <taxon>Bacillati</taxon>
        <taxon>Actinomycetota</taxon>
        <taxon>Actinomycetes</taxon>
        <taxon>Kitasatosporales</taxon>
        <taxon>Streptomycetaceae</taxon>
        <taxon>Streptomyces</taxon>
    </lineage>
</organism>
<dbReference type="EMBL" id="BMQQ01000002">
    <property type="protein sequence ID" value="GGT19782.1"/>
    <property type="molecule type" value="Genomic_DNA"/>
</dbReference>